<dbReference type="SUPFAM" id="SSF53474">
    <property type="entry name" value="alpha/beta-Hydrolases"/>
    <property type="match status" value="1"/>
</dbReference>
<dbReference type="GO" id="GO:0008236">
    <property type="term" value="F:serine-type peptidase activity"/>
    <property type="evidence" value="ECO:0007669"/>
    <property type="project" value="InterPro"/>
</dbReference>
<dbReference type="Proteomes" id="UP000183569">
    <property type="component" value="Unassembled WGS sequence"/>
</dbReference>
<gene>
    <name evidence="3" type="ORF">SAMN02927897_03391</name>
</gene>
<dbReference type="InterPro" id="IPR001375">
    <property type="entry name" value="Peptidase_S9_cat"/>
</dbReference>
<proteinExistence type="predicted"/>
<protein>
    <recommendedName>
        <fullName evidence="2">Peptidase S9 prolyl oligopeptidase catalytic domain-containing protein</fullName>
    </recommendedName>
</protein>
<dbReference type="GO" id="GO:0006508">
    <property type="term" value="P:proteolysis"/>
    <property type="evidence" value="ECO:0007669"/>
    <property type="project" value="InterPro"/>
</dbReference>
<sequence>MIELQVEQFAGAETLHAFPAGKRGEPLPCIVFYHGFTSSKLVYSYFAVALAQAGFRVVMPDAPDHGARFSGDVERRLHQFWQILQGNIEEFTALRDTLARLELIDNQRLAVGGASMGGMTALGIMTHHPEVRCVASLMGSGYFTSLARTLFPPLAVTTPEQQHEFDAIIAPLSQWDVSTQLAHIADRPLLLWHGEQDDVVPAAESFRLQQALQEQGLDTHLTYQWEAGVTHRITPQALSATTDFFSRYL</sequence>
<dbReference type="GeneID" id="23843626"/>
<dbReference type="Gene3D" id="3.40.50.1820">
    <property type="entry name" value="alpha/beta hydrolase"/>
    <property type="match status" value="1"/>
</dbReference>
<dbReference type="Pfam" id="PF00326">
    <property type="entry name" value="Peptidase_S9"/>
    <property type="match status" value="1"/>
</dbReference>
<dbReference type="EMBL" id="FMUI01000011">
    <property type="protein sequence ID" value="SCX56850.1"/>
    <property type="molecule type" value="Genomic_DNA"/>
</dbReference>
<comment type="caution">
    <text evidence="3">The sequence shown here is derived from an EMBL/GenBank/DDBJ whole genome shotgun (WGS) entry which is preliminary data.</text>
</comment>
<feature type="domain" description="Peptidase S9 prolyl oligopeptidase catalytic" evidence="2">
    <location>
        <begin position="49"/>
        <end position="246"/>
    </location>
</feature>
<organism evidence="3 4">
    <name type="scientific">Kosakonia sacchari</name>
    <dbReference type="NCBI Taxonomy" id="1158459"/>
    <lineage>
        <taxon>Bacteria</taxon>
        <taxon>Pseudomonadati</taxon>
        <taxon>Pseudomonadota</taxon>
        <taxon>Gammaproteobacteria</taxon>
        <taxon>Enterobacterales</taxon>
        <taxon>Enterobacteriaceae</taxon>
        <taxon>Kosakonia</taxon>
    </lineage>
</organism>
<evidence type="ECO:0000256" key="1">
    <source>
        <dbReference type="ARBA" id="ARBA00022801"/>
    </source>
</evidence>
<dbReference type="GO" id="GO:0052689">
    <property type="term" value="F:carboxylic ester hydrolase activity"/>
    <property type="evidence" value="ECO:0007669"/>
    <property type="project" value="UniProtKB-ARBA"/>
</dbReference>
<dbReference type="PANTHER" id="PTHR22946:SF9">
    <property type="entry name" value="POLYKETIDE TRANSFERASE AF380"/>
    <property type="match status" value="1"/>
</dbReference>
<dbReference type="InterPro" id="IPR050261">
    <property type="entry name" value="FrsA_esterase"/>
</dbReference>
<evidence type="ECO:0000259" key="2">
    <source>
        <dbReference type="Pfam" id="PF00326"/>
    </source>
</evidence>
<accession>A0A1G4YTW4</accession>
<evidence type="ECO:0000313" key="3">
    <source>
        <dbReference type="EMBL" id="SCX56850.1"/>
    </source>
</evidence>
<reference evidence="3 4" key="1">
    <citation type="submission" date="2016-10" db="EMBL/GenBank/DDBJ databases">
        <authorList>
            <person name="Varghese N."/>
            <person name="Submissions S."/>
        </authorList>
    </citation>
    <scope>NUCLEOTIDE SEQUENCE [LARGE SCALE GENOMIC DNA]</scope>
    <source>
        <strain evidence="3 4">CGMCC 1.12102</strain>
    </source>
</reference>
<name>A0A1G4YTW4_9ENTR</name>
<dbReference type="RefSeq" id="WP_017459151.1">
    <property type="nucleotide sequence ID" value="NZ_FMUI01000011.1"/>
</dbReference>
<dbReference type="NCBIfam" id="NF007857">
    <property type="entry name" value="PRK10566.1"/>
    <property type="match status" value="1"/>
</dbReference>
<dbReference type="PANTHER" id="PTHR22946">
    <property type="entry name" value="DIENELACTONE HYDROLASE DOMAIN-CONTAINING PROTEIN-RELATED"/>
    <property type="match status" value="1"/>
</dbReference>
<dbReference type="AlphaFoldDB" id="A0A1G4YTW4"/>
<dbReference type="InterPro" id="IPR029058">
    <property type="entry name" value="AB_hydrolase_fold"/>
</dbReference>
<keyword evidence="1" id="KW-0378">Hydrolase</keyword>
<evidence type="ECO:0000313" key="4">
    <source>
        <dbReference type="Proteomes" id="UP000183569"/>
    </source>
</evidence>